<feature type="transmembrane region" description="Helical" evidence="5">
    <location>
        <begin position="380"/>
        <end position="397"/>
    </location>
</feature>
<accession>B3EF71</accession>
<evidence type="ECO:0000256" key="1">
    <source>
        <dbReference type="ARBA" id="ARBA00004141"/>
    </source>
</evidence>
<evidence type="ECO:0000256" key="5">
    <source>
        <dbReference type="SAM" id="Phobius"/>
    </source>
</evidence>
<evidence type="ECO:0000256" key="4">
    <source>
        <dbReference type="ARBA" id="ARBA00023136"/>
    </source>
</evidence>
<dbReference type="Pfam" id="PF04932">
    <property type="entry name" value="Wzy_C"/>
    <property type="match status" value="1"/>
</dbReference>
<sequence>MLFLLPLLVNIRSFNIPDLDFVMSILFFIVSLFFYQSDILNTRLNKGCGLLFLIVFLTAISLMRSADYYLLTKIRLSTIVLLYSLSTMILVNYFSARIQVLHIMLNGLVFYLYVVLVATRLNPQSNFAKFLSNLSYGDLMAQGGSVFAVEYSYAPMSNNHLATFVAVGLIYMFYRLRSRMSLIWMFHVIIFIVFIISTAARLPIIIIALILPFILFGSVDLIVRKWLILILPFTLIFISLFNVLSRLGFLSVIINNQEELLTINGRLYIWIETMNELFHFKPIHLIGYGHHGNLQMDGVKSFLLATTTSEALAFGTLHNMYLQMIADMGYLFLVMFMFLLYRVLTNITTRIRDKQSAVLLIGIIMNFQLCGMNESLWGNYLIANVIIMVAIFSYVIFSPKYDFV</sequence>
<gene>
    <name evidence="7" type="ordered locus">Clim_1900</name>
</gene>
<reference evidence="7 8" key="1">
    <citation type="submission" date="2008-05" db="EMBL/GenBank/DDBJ databases">
        <title>Complete sequence of Chlorobium limicola DSM 245.</title>
        <authorList>
            <consortium name="US DOE Joint Genome Institute"/>
            <person name="Lucas S."/>
            <person name="Copeland A."/>
            <person name="Lapidus A."/>
            <person name="Glavina del Rio T."/>
            <person name="Dalin E."/>
            <person name="Tice H."/>
            <person name="Bruce D."/>
            <person name="Goodwin L."/>
            <person name="Pitluck S."/>
            <person name="Schmutz J."/>
            <person name="Larimer F."/>
            <person name="Land M."/>
            <person name="Hauser L."/>
            <person name="Kyrpides N."/>
            <person name="Ovchinnikova G."/>
            <person name="Zhao F."/>
            <person name="Li T."/>
            <person name="Liu Z."/>
            <person name="Overmann J."/>
            <person name="Bryant D.A."/>
            <person name="Richardson P."/>
        </authorList>
    </citation>
    <scope>NUCLEOTIDE SEQUENCE [LARGE SCALE GENOMIC DNA]</scope>
    <source>
        <strain evidence="8">DSM 245 / NBRC 103803 / 6330</strain>
    </source>
</reference>
<keyword evidence="4 5" id="KW-0472">Membrane</keyword>
<evidence type="ECO:0000256" key="2">
    <source>
        <dbReference type="ARBA" id="ARBA00022692"/>
    </source>
</evidence>
<feature type="transmembrane region" description="Helical" evidence="5">
    <location>
        <begin position="230"/>
        <end position="254"/>
    </location>
</feature>
<feature type="domain" description="O-antigen ligase-related" evidence="6">
    <location>
        <begin position="188"/>
        <end position="337"/>
    </location>
</feature>
<dbReference type="HOGENOM" id="CLU_680944_0_0_10"/>
<feature type="transmembrane region" description="Helical" evidence="5">
    <location>
        <begin position="47"/>
        <end position="64"/>
    </location>
</feature>
<feature type="transmembrane region" description="Helical" evidence="5">
    <location>
        <begin position="320"/>
        <end position="344"/>
    </location>
</feature>
<name>B3EF71_CHLL2</name>
<feature type="transmembrane region" description="Helical" evidence="5">
    <location>
        <begin position="101"/>
        <end position="121"/>
    </location>
</feature>
<evidence type="ECO:0000256" key="3">
    <source>
        <dbReference type="ARBA" id="ARBA00022989"/>
    </source>
</evidence>
<protein>
    <recommendedName>
        <fullName evidence="6">O-antigen ligase-related domain-containing protein</fullName>
    </recommendedName>
</protein>
<keyword evidence="2 5" id="KW-0812">Transmembrane</keyword>
<evidence type="ECO:0000313" key="8">
    <source>
        <dbReference type="Proteomes" id="UP000008841"/>
    </source>
</evidence>
<dbReference type="Proteomes" id="UP000008841">
    <property type="component" value="Chromosome"/>
</dbReference>
<feature type="transmembrane region" description="Helical" evidence="5">
    <location>
        <begin position="204"/>
        <end position="223"/>
    </location>
</feature>
<dbReference type="KEGG" id="cli:Clim_1900"/>
<evidence type="ECO:0000259" key="6">
    <source>
        <dbReference type="Pfam" id="PF04932"/>
    </source>
</evidence>
<proteinExistence type="predicted"/>
<comment type="subcellular location">
    <subcellularLocation>
        <location evidence="1">Membrane</location>
        <topology evidence="1">Multi-pass membrane protein</topology>
    </subcellularLocation>
</comment>
<feature type="transmembrane region" description="Helical" evidence="5">
    <location>
        <begin position="76"/>
        <end position="94"/>
    </location>
</feature>
<organism evidence="7 8">
    <name type="scientific">Chlorobium limicola (strain DSM 245 / NBRC 103803 / 6330)</name>
    <dbReference type="NCBI Taxonomy" id="290315"/>
    <lineage>
        <taxon>Bacteria</taxon>
        <taxon>Pseudomonadati</taxon>
        <taxon>Chlorobiota</taxon>
        <taxon>Chlorobiia</taxon>
        <taxon>Chlorobiales</taxon>
        <taxon>Chlorobiaceae</taxon>
        <taxon>Chlorobium/Pelodictyon group</taxon>
        <taxon>Chlorobium</taxon>
    </lineage>
</organism>
<keyword evidence="3 5" id="KW-1133">Transmembrane helix</keyword>
<dbReference type="InterPro" id="IPR007016">
    <property type="entry name" value="O-antigen_ligase-rel_domated"/>
</dbReference>
<feature type="transmembrane region" description="Helical" evidence="5">
    <location>
        <begin position="16"/>
        <end position="35"/>
    </location>
</feature>
<feature type="transmembrane region" description="Helical" evidence="5">
    <location>
        <begin position="157"/>
        <end position="174"/>
    </location>
</feature>
<dbReference type="AlphaFoldDB" id="B3EF71"/>
<dbReference type="EMBL" id="CP001097">
    <property type="protein sequence ID" value="ACD90933.1"/>
    <property type="molecule type" value="Genomic_DNA"/>
</dbReference>
<evidence type="ECO:0000313" key="7">
    <source>
        <dbReference type="EMBL" id="ACD90933.1"/>
    </source>
</evidence>
<feature type="transmembrane region" description="Helical" evidence="5">
    <location>
        <begin position="181"/>
        <end position="198"/>
    </location>
</feature>
<dbReference type="STRING" id="290315.Clim_1900"/>